<keyword evidence="3" id="KW-0001">2Fe-2S</keyword>
<dbReference type="AlphaFoldDB" id="A0A7C1AWH2"/>
<keyword evidence="2" id="KW-0285">Flavoprotein</keyword>
<gene>
    <name evidence="11" type="ORF">ENG14_04875</name>
</gene>
<name>A0A7C1AWH2_9BACT</name>
<evidence type="ECO:0000256" key="9">
    <source>
        <dbReference type="SAM" id="Phobius"/>
    </source>
</evidence>
<proteinExistence type="predicted"/>
<dbReference type="Proteomes" id="UP000886355">
    <property type="component" value="Unassembled WGS sequence"/>
</dbReference>
<accession>A0A7C1AWH2</accession>
<dbReference type="InterPro" id="IPR017938">
    <property type="entry name" value="Riboflavin_synthase-like_b-brl"/>
</dbReference>
<keyword evidence="4" id="KW-0479">Metal-binding</keyword>
<keyword evidence="8" id="KW-0411">Iron-sulfur</keyword>
<dbReference type="InterPro" id="IPR050415">
    <property type="entry name" value="MRET"/>
</dbReference>
<reference evidence="11" key="1">
    <citation type="journal article" date="2020" name="mSystems">
        <title>Genome- and Community-Level Interaction Insights into Carbon Utilization and Element Cycling Functions of Hydrothermarchaeota in Hydrothermal Sediment.</title>
        <authorList>
            <person name="Zhou Z."/>
            <person name="Liu Y."/>
            <person name="Xu W."/>
            <person name="Pan J."/>
            <person name="Luo Z.H."/>
            <person name="Li M."/>
        </authorList>
    </citation>
    <scope>NUCLEOTIDE SEQUENCE [LARGE SCALE GENOMIC DNA]</scope>
    <source>
        <strain evidence="11">HyVt-19</strain>
    </source>
</reference>
<dbReference type="GO" id="GO:0016491">
    <property type="term" value="F:oxidoreductase activity"/>
    <property type="evidence" value="ECO:0007669"/>
    <property type="project" value="UniProtKB-KW"/>
</dbReference>
<evidence type="ECO:0000256" key="1">
    <source>
        <dbReference type="ARBA" id="ARBA00001974"/>
    </source>
</evidence>
<organism evidence="11">
    <name type="scientific">Thermodesulforhabdus norvegica</name>
    <dbReference type="NCBI Taxonomy" id="39841"/>
    <lineage>
        <taxon>Bacteria</taxon>
        <taxon>Pseudomonadati</taxon>
        <taxon>Thermodesulfobacteriota</taxon>
        <taxon>Syntrophobacteria</taxon>
        <taxon>Syntrophobacterales</taxon>
        <taxon>Thermodesulforhabdaceae</taxon>
        <taxon>Thermodesulforhabdus</taxon>
    </lineage>
</organism>
<comment type="cofactor">
    <cofactor evidence="1">
        <name>FAD</name>
        <dbReference type="ChEBI" id="CHEBI:57692"/>
    </cofactor>
</comment>
<dbReference type="PANTHER" id="PTHR47354">
    <property type="entry name" value="NADH OXIDOREDUCTASE HCR"/>
    <property type="match status" value="1"/>
</dbReference>
<dbReference type="PANTHER" id="PTHR47354:SF8">
    <property type="entry name" value="1,2-PHENYLACETYL-COA EPOXIDASE, SUBUNIT E"/>
    <property type="match status" value="1"/>
</dbReference>
<evidence type="ECO:0000256" key="5">
    <source>
        <dbReference type="ARBA" id="ARBA00022827"/>
    </source>
</evidence>
<evidence type="ECO:0000256" key="6">
    <source>
        <dbReference type="ARBA" id="ARBA00023002"/>
    </source>
</evidence>
<dbReference type="GO" id="GO:0051537">
    <property type="term" value="F:2 iron, 2 sulfur cluster binding"/>
    <property type="evidence" value="ECO:0007669"/>
    <property type="project" value="UniProtKB-KW"/>
</dbReference>
<evidence type="ECO:0000256" key="4">
    <source>
        <dbReference type="ARBA" id="ARBA00022723"/>
    </source>
</evidence>
<comment type="caution">
    <text evidence="11">The sequence shown here is derived from an EMBL/GenBank/DDBJ whole genome shotgun (WGS) entry which is preliminary data.</text>
</comment>
<dbReference type="Gene3D" id="2.40.30.10">
    <property type="entry name" value="Translation factors"/>
    <property type="match status" value="1"/>
</dbReference>
<dbReference type="GO" id="GO:0046872">
    <property type="term" value="F:metal ion binding"/>
    <property type="evidence" value="ECO:0007669"/>
    <property type="project" value="UniProtKB-KW"/>
</dbReference>
<feature type="transmembrane region" description="Helical" evidence="9">
    <location>
        <begin position="186"/>
        <end position="206"/>
    </location>
</feature>
<keyword evidence="5" id="KW-0274">FAD</keyword>
<evidence type="ECO:0000256" key="7">
    <source>
        <dbReference type="ARBA" id="ARBA00023004"/>
    </source>
</evidence>
<feature type="transmembrane region" description="Helical" evidence="9">
    <location>
        <begin position="25"/>
        <end position="45"/>
    </location>
</feature>
<dbReference type="EMBL" id="DQZW01000230">
    <property type="protein sequence ID" value="HDL90217.1"/>
    <property type="molecule type" value="Genomic_DNA"/>
</dbReference>
<evidence type="ECO:0000259" key="10">
    <source>
        <dbReference type="PROSITE" id="PS51384"/>
    </source>
</evidence>
<keyword evidence="9" id="KW-1133">Transmembrane helix</keyword>
<dbReference type="PROSITE" id="PS51384">
    <property type="entry name" value="FAD_FR"/>
    <property type="match status" value="1"/>
</dbReference>
<feature type="transmembrane region" description="Helical" evidence="9">
    <location>
        <begin position="51"/>
        <end position="70"/>
    </location>
</feature>
<dbReference type="InterPro" id="IPR017927">
    <property type="entry name" value="FAD-bd_FR_type"/>
</dbReference>
<dbReference type="Gene3D" id="3.40.50.80">
    <property type="entry name" value="Nucleotide-binding domain of ferredoxin-NADP reductase (FNR) module"/>
    <property type="match status" value="1"/>
</dbReference>
<evidence type="ECO:0000313" key="11">
    <source>
        <dbReference type="EMBL" id="HDL90217.1"/>
    </source>
</evidence>
<dbReference type="SUPFAM" id="SSF52343">
    <property type="entry name" value="Ferredoxin reductase-like, C-terminal NADP-linked domain"/>
    <property type="match status" value="1"/>
</dbReference>
<keyword evidence="6" id="KW-0560">Oxidoreductase</keyword>
<sequence length="324" mass="36722">MITSVAVAQVGRIILPFRFWKSLHLAMYWVVAAGFLHAIAVSSTIQTFPVLGMWAILAALWASAAGYRLNYLKVRTKNQRWNLESVHYETYDTHTCRFIRRGDPGSFSSWAPGQFALFRMKSKLWGWSEPHPFTLSCIPGEGVICCTVKGVGNFSKRLRTAHPGTEFLCEGPYGVFTPDFTKEKKLVFIAGGIGVTPFLSMIRYAVHNNLPVTIDLIWGNKAKRDIIAYSELSRYVKKFPGLRVVHVLSEQKITEKLLEETSSDGFFWEQGFVSGAILKKYVDPDGASFYLCGPAPMQRFVLKELNEVFGVSRRRVKRELFLLF</sequence>
<dbReference type="InterPro" id="IPR039261">
    <property type="entry name" value="FNR_nucleotide-bd"/>
</dbReference>
<dbReference type="Pfam" id="PF00175">
    <property type="entry name" value="NAD_binding_1"/>
    <property type="match status" value="1"/>
</dbReference>
<dbReference type="SUPFAM" id="SSF63380">
    <property type="entry name" value="Riboflavin synthase domain-like"/>
    <property type="match status" value="1"/>
</dbReference>
<dbReference type="InterPro" id="IPR001433">
    <property type="entry name" value="OxRdtase_FAD/NAD-bd"/>
</dbReference>
<dbReference type="GO" id="GO:0050660">
    <property type="term" value="F:flavin adenine dinucleotide binding"/>
    <property type="evidence" value="ECO:0007669"/>
    <property type="project" value="TreeGrafter"/>
</dbReference>
<keyword evidence="9" id="KW-0812">Transmembrane</keyword>
<feature type="domain" description="FAD-binding FR-type" evidence="10">
    <location>
        <begin position="76"/>
        <end position="179"/>
    </location>
</feature>
<keyword evidence="7" id="KW-0408">Iron</keyword>
<evidence type="ECO:0000256" key="2">
    <source>
        <dbReference type="ARBA" id="ARBA00022630"/>
    </source>
</evidence>
<evidence type="ECO:0000256" key="8">
    <source>
        <dbReference type="ARBA" id="ARBA00023014"/>
    </source>
</evidence>
<evidence type="ECO:0000256" key="3">
    <source>
        <dbReference type="ARBA" id="ARBA00022714"/>
    </source>
</evidence>
<dbReference type="PRINTS" id="PR00410">
    <property type="entry name" value="PHEHYDRXLASE"/>
</dbReference>
<protein>
    <recommendedName>
        <fullName evidence="10">FAD-binding FR-type domain-containing protein</fullName>
    </recommendedName>
</protein>
<keyword evidence="9" id="KW-0472">Membrane</keyword>